<keyword evidence="3" id="KW-1185">Reference proteome</keyword>
<accession>A0AA35WKK9</accession>
<name>A0AA35WKK9_GEOBA</name>
<organism evidence="2 3">
    <name type="scientific">Geodia barretti</name>
    <name type="common">Barrett's horny sponge</name>
    <dbReference type="NCBI Taxonomy" id="519541"/>
    <lineage>
        <taxon>Eukaryota</taxon>
        <taxon>Metazoa</taxon>
        <taxon>Porifera</taxon>
        <taxon>Demospongiae</taxon>
        <taxon>Heteroscleromorpha</taxon>
        <taxon>Tetractinellida</taxon>
        <taxon>Astrophorina</taxon>
        <taxon>Geodiidae</taxon>
        <taxon>Geodia</taxon>
    </lineage>
</organism>
<dbReference type="Proteomes" id="UP001174909">
    <property type="component" value="Unassembled WGS sequence"/>
</dbReference>
<gene>
    <name evidence="2" type="ORF">GBAR_LOCUS10778</name>
</gene>
<feature type="domain" description="PPM-type phosphatase" evidence="1">
    <location>
        <begin position="3"/>
        <end position="227"/>
    </location>
</feature>
<dbReference type="PROSITE" id="PS51746">
    <property type="entry name" value="PPM_2"/>
    <property type="match status" value="1"/>
</dbReference>
<dbReference type="SMART" id="SM00331">
    <property type="entry name" value="PP2C_SIG"/>
    <property type="match status" value="1"/>
</dbReference>
<evidence type="ECO:0000313" key="3">
    <source>
        <dbReference type="Proteomes" id="UP001174909"/>
    </source>
</evidence>
<dbReference type="Gene3D" id="3.60.40.10">
    <property type="entry name" value="PPM-type phosphatase domain"/>
    <property type="match status" value="1"/>
</dbReference>
<evidence type="ECO:0000313" key="2">
    <source>
        <dbReference type="EMBL" id="CAI8017860.1"/>
    </source>
</evidence>
<dbReference type="SUPFAM" id="SSF81606">
    <property type="entry name" value="PP2C-like"/>
    <property type="match status" value="1"/>
</dbReference>
<evidence type="ECO:0000259" key="1">
    <source>
        <dbReference type="PROSITE" id="PS51746"/>
    </source>
</evidence>
<reference evidence="2" key="1">
    <citation type="submission" date="2023-03" db="EMBL/GenBank/DDBJ databases">
        <authorList>
            <person name="Steffen K."/>
            <person name="Cardenas P."/>
        </authorList>
    </citation>
    <scope>NUCLEOTIDE SEQUENCE</scope>
</reference>
<dbReference type="InterPro" id="IPR036457">
    <property type="entry name" value="PPM-type-like_dom_sf"/>
</dbReference>
<comment type="caution">
    <text evidence="2">The sequence shown here is derived from an EMBL/GenBank/DDBJ whole genome shotgun (WGS) entry which is preliminary data.</text>
</comment>
<dbReference type="AlphaFoldDB" id="A0AA35WKK9"/>
<dbReference type="SMART" id="SM00332">
    <property type="entry name" value="PP2Cc"/>
    <property type="match status" value="1"/>
</dbReference>
<protein>
    <recommendedName>
        <fullName evidence="1">PPM-type phosphatase domain-containing protein</fullName>
    </recommendedName>
</protein>
<proteinExistence type="predicted"/>
<dbReference type="Pfam" id="PF07228">
    <property type="entry name" value="SpoIIE"/>
    <property type="match status" value="1"/>
</dbReference>
<dbReference type="InterPro" id="IPR001932">
    <property type="entry name" value="PPM-type_phosphatase-like_dom"/>
</dbReference>
<sequence>MANVSLASVVATLYDNTTHSEDSYLIRDLGNGLFLDAVMDGVTGHGGEEASQSVAQALEAVSITSPDDIVTVLEEQNADFFQVGGGRFLLTTVSVALFMGGPLYIISAGDSPIFHIRGEECKQLSGRIGGILRMGTAKAIGAGEDLVLQRTEVALESGDRLVTASDGVTDNVNMAELAEFIRNAETPEAASTAIKQAIDDRLERGITPELLGGRFRHDDQTGIFRFF</sequence>
<dbReference type="EMBL" id="CASHTH010001664">
    <property type="protein sequence ID" value="CAI8017860.1"/>
    <property type="molecule type" value="Genomic_DNA"/>
</dbReference>